<keyword evidence="3" id="KW-1185">Reference proteome</keyword>
<proteinExistence type="predicted"/>
<sequence length="38" mass="4422">MKTYTIVRRRITWLGYGSLIALFVIYLCGLCMLVILVQ</sequence>
<keyword evidence="1" id="KW-0472">Membrane</keyword>
<evidence type="ECO:0000313" key="3">
    <source>
        <dbReference type="Proteomes" id="UP000196778"/>
    </source>
</evidence>
<dbReference type="AlphaFoldDB" id="A0A1R4KDS6"/>
<keyword evidence="1" id="KW-0812">Transmembrane</keyword>
<reference evidence="3" key="1">
    <citation type="submission" date="2017-02" db="EMBL/GenBank/DDBJ databases">
        <authorList>
            <person name="Dridi B."/>
        </authorList>
    </citation>
    <scope>NUCLEOTIDE SEQUENCE [LARGE SCALE GENOMIC DNA]</scope>
    <source>
        <strain evidence="3">EB411</strain>
    </source>
</reference>
<dbReference type="Proteomes" id="UP000196778">
    <property type="component" value="Unassembled WGS sequence"/>
</dbReference>
<organism evidence="2 3">
    <name type="scientific">Mycetocola reblochoni REB411</name>
    <dbReference type="NCBI Taxonomy" id="1255698"/>
    <lineage>
        <taxon>Bacteria</taxon>
        <taxon>Bacillati</taxon>
        <taxon>Actinomycetota</taxon>
        <taxon>Actinomycetes</taxon>
        <taxon>Micrococcales</taxon>
        <taxon>Microbacteriaceae</taxon>
        <taxon>Mycetocola</taxon>
    </lineage>
</organism>
<keyword evidence="1" id="KW-1133">Transmembrane helix</keyword>
<accession>A0A1R4KDS6</accession>
<gene>
    <name evidence="2" type="ORF">FM119_13100</name>
</gene>
<evidence type="ECO:0000313" key="2">
    <source>
        <dbReference type="EMBL" id="SJN42153.1"/>
    </source>
</evidence>
<dbReference type="EMBL" id="FUKR01000077">
    <property type="protein sequence ID" value="SJN42153.1"/>
    <property type="molecule type" value="Genomic_DNA"/>
</dbReference>
<evidence type="ECO:0000256" key="1">
    <source>
        <dbReference type="SAM" id="Phobius"/>
    </source>
</evidence>
<name>A0A1R4KDS6_9MICO</name>
<protein>
    <submittedName>
        <fullName evidence="2">Uncharacterized protein</fullName>
    </submittedName>
</protein>
<feature type="transmembrane region" description="Helical" evidence="1">
    <location>
        <begin position="12"/>
        <end position="37"/>
    </location>
</feature>